<dbReference type="Gene3D" id="1.10.10.60">
    <property type="entry name" value="Homeodomain-like"/>
    <property type="match status" value="1"/>
</dbReference>
<dbReference type="SUPFAM" id="SSF46689">
    <property type="entry name" value="Homeodomain-like"/>
    <property type="match status" value="2"/>
</dbReference>
<proteinExistence type="predicted"/>
<dbReference type="InterPro" id="IPR009057">
    <property type="entry name" value="Homeodomain-like_sf"/>
</dbReference>
<evidence type="ECO:0000313" key="6">
    <source>
        <dbReference type="Proteomes" id="UP000680714"/>
    </source>
</evidence>
<evidence type="ECO:0000256" key="3">
    <source>
        <dbReference type="ARBA" id="ARBA00023163"/>
    </source>
</evidence>
<dbReference type="InterPro" id="IPR018060">
    <property type="entry name" value="HTH_AraC"/>
</dbReference>
<keyword evidence="1" id="KW-0805">Transcription regulation</keyword>
<dbReference type="Proteomes" id="UP000680714">
    <property type="component" value="Unassembled WGS sequence"/>
</dbReference>
<feature type="domain" description="HTH araC/xylS-type" evidence="4">
    <location>
        <begin position="174"/>
        <end position="270"/>
    </location>
</feature>
<protein>
    <submittedName>
        <fullName evidence="5">AraC family transcriptional regulator</fullName>
    </submittedName>
</protein>
<evidence type="ECO:0000313" key="5">
    <source>
        <dbReference type="EMBL" id="MBR9973007.1"/>
    </source>
</evidence>
<keyword evidence="2" id="KW-0238">DNA-binding</keyword>
<dbReference type="InterPro" id="IPR037923">
    <property type="entry name" value="HTH-like"/>
</dbReference>
<accession>A0ABS5IF20</accession>
<dbReference type="SMART" id="SM00342">
    <property type="entry name" value="HTH_ARAC"/>
    <property type="match status" value="1"/>
</dbReference>
<organism evidence="5 6">
    <name type="scientific">Magnetospirillum sulfuroxidans</name>
    <dbReference type="NCBI Taxonomy" id="611300"/>
    <lineage>
        <taxon>Bacteria</taxon>
        <taxon>Pseudomonadati</taxon>
        <taxon>Pseudomonadota</taxon>
        <taxon>Alphaproteobacteria</taxon>
        <taxon>Rhodospirillales</taxon>
        <taxon>Rhodospirillaceae</taxon>
        <taxon>Magnetospirillum</taxon>
    </lineage>
</organism>
<sequence>MRRQRTRMWASADLGGMELLDADFIRQDCPRHYHDTYAVGIVLRGVNRFAYRGMVHAATAGTLCTVTVDEIHGGDVPTAEGLSYRCLYPQVGQVAAIQAELCGRDGGDLPLLPGTVHDDAAFALVARLFAAEDAGAPALVRQSLLSAILAAMLSRHGGVRARPLRNGAPGAGLLAAREMLLEHLEDPVRLEELAVVAGMPAFTFLRAFRQAFGLPPHAWQIQARVRQAKDRILAGAALADVAAQCGFADQSHMNRQFRRILGVTPGSLRR</sequence>
<dbReference type="Pfam" id="PF12833">
    <property type="entry name" value="HTH_18"/>
    <property type="match status" value="1"/>
</dbReference>
<keyword evidence="6" id="KW-1185">Reference proteome</keyword>
<keyword evidence="3" id="KW-0804">Transcription</keyword>
<dbReference type="EMBL" id="JAGTUF010000016">
    <property type="protein sequence ID" value="MBR9973007.1"/>
    <property type="molecule type" value="Genomic_DNA"/>
</dbReference>
<dbReference type="RefSeq" id="WP_211550330.1">
    <property type="nucleotide sequence ID" value="NZ_JAGTUF010000016.1"/>
</dbReference>
<dbReference type="InterPro" id="IPR003313">
    <property type="entry name" value="AraC-bd"/>
</dbReference>
<evidence type="ECO:0000259" key="4">
    <source>
        <dbReference type="PROSITE" id="PS01124"/>
    </source>
</evidence>
<dbReference type="SUPFAM" id="SSF51215">
    <property type="entry name" value="Regulatory protein AraC"/>
    <property type="match status" value="1"/>
</dbReference>
<evidence type="ECO:0000256" key="2">
    <source>
        <dbReference type="ARBA" id="ARBA00023125"/>
    </source>
</evidence>
<evidence type="ECO:0000256" key="1">
    <source>
        <dbReference type="ARBA" id="ARBA00023015"/>
    </source>
</evidence>
<name>A0ABS5IF20_9PROT</name>
<dbReference type="PANTHER" id="PTHR46796:SF2">
    <property type="entry name" value="TRANSCRIPTIONAL REGULATORY PROTEIN"/>
    <property type="match status" value="1"/>
</dbReference>
<dbReference type="Pfam" id="PF02311">
    <property type="entry name" value="AraC_binding"/>
    <property type="match status" value="1"/>
</dbReference>
<comment type="caution">
    <text evidence="5">The sequence shown here is derived from an EMBL/GenBank/DDBJ whole genome shotgun (WGS) entry which is preliminary data.</text>
</comment>
<dbReference type="InterPro" id="IPR050204">
    <property type="entry name" value="AraC_XylS_family_regulators"/>
</dbReference>
<reference evidence="5 6" key="1">
    <citation type="submission" date="2021-04" db="EMBL/GenBank/DDBJ databases">
        <title>Magnetospirillum sulfuroxidans sp. nov., a facultative chemolithoautotrophic sulfur-oxidizing alphaproteobacterium isolated from freshwater sediment and proposals for Paramagetospirillum gen. nov., and Magnetospirillaceae fam. nov.</title>
        <authorList>
            <person name="Koziaeva V."/>
            <person name="Geelhoed J.S."/>
            <person name="Sorokin D.Y."/>
            <person name="Grouzdev D.S."/>
        </authorList>
    </citation>
    <scope>NUCLEOTIDE SEQUENCE [LARGE SCALE GENOMIC DNA]</scope>
    <source>
        <strain evidence="5 6">J10</strain>
    </source>
</reference>
<gene>
    <name evidence="5" type="ORF">KEC16_14880</name>
</gene>
<dbReference type="PANTHER" id="PTHR46796">
    <property type="entry name" value="HTH-TYPE TRANSCRIPTIONAL ACTIVATOR RHAS-RELATED"/>
    <property type="match status" value="1"/>
</dbReference>
<dbReference type="PROSITE" id="PS01124">
    <property type="entry name" value="HTH_ARAC_FAMILY_2"/>
    <property type="match status" value="1"/>
</dbReference>